<keyword evidence="2" id="KW-1185">Reference proteome</keyword>
<proteinExistence type="predicted"/>
<dbReference type="EMBL" id="WNLP01000007">
    <property type="protein sequence ID" value="MUH60144.1"/>
    <property type="molecule type" value="Genomic_DNA"/>
</dbReference>
<evidence type="ECO:0000313" key="2">
    <source>
        <dbReference type="Proteomes" id="UP000487882"/>
    </source>
</evidence>
<sequence>MPEKYSKKYSKKTKTRDVVQRELHSICRKNGYKHSVIQKLSLFDQSRLVGSEELCCVICAFSIINLSSAVVVDSQVLNIFASFRAAMPMSCDISHNKLVNWFFQYMRSLL</sequence>
<name>A0A7K1J657_9BIFI</name>
<reference evidence="1 2" key="1">
    <citation type="submission" date="2019-09" db="EMBL/GenBank/DDBJ databases">
        <title>Bifidobacterium canis sp. nov., isolated from the digestive tract of German Shepherd dog puppy.</title>
        <authorList>
            <person name="Bunesova V."/>
        </authorList>
    </citation>
    <scope>NUCLEOTIDE SEQUENCE [LARGE SCALE GENOMIC DNA]</scope>
    <source>
        <strain evidence="1 2">GSD1FS</strain>
    </source>
</reference>
<organism evidence="1 2">
    <name type="scientific">Bifidobacterium canis</name>
    <dbReference type="NCBI Taxonomy" id="2610880"/>
    <lineage>
        <taxon>Bacteria</taxon>
        <taxon>Bacillati</taxon>
        <taxon>Actinomycetota</taxon>
        <taxon>Actinomycetes</taxon>
        <taxon>Bifidobacteriales</taxon>
        <taxon>Bifidobacteriaceae</taxon>
        <taxon>Bifidobacterium</taxon>
    </lineage>
</organism>
<accession>A0A7K1J657</accession>
<comment type="caution">
    <text evidence="1">The sequence shown here is derived from an EMBL/GenBank/DDBJ whole genome shotgun (WGS) entry which is preliminary data.</text>
</comment>
<dbReference type="Proteomes" id="UP000487882">
    <property type="component" value="Unassembled WGS sequence"/>
</dbReference>
<dbReference type="AlphaFoldDB" id="A0A7K1J657"/>
<protein>
    <submittedName>
        <fullName evidence="1">Uncharacterized protein</fullName>
    </submittedName>
</protein>
<evidence type="ECO:0000313" key="1">
    <source>
        <dbReference type="EMBL" id="MUH60144.1"/>
    </source>
</evidence>
<gene>
    <name evidence="1" type="ORF">GSD1FS_1497</name>
</gene>